<dbReference type="PANTHER" id="PTHR11941">
    <property type="entry name" value="ENOYL-COA HYDRATASE-RELATED"/>
    <property type="match status" value="1"/>
</dbReference>
<proteinExistence type="inferred from homology"/>
<dbReference type="PANTHER" id="PTHR11941:SF54">
    <property type="entry name" value="ENOYL-COA HYDRATASE, MITOCHONDRIAL"/>
    <property type="match status" value="1"/>
</dbReference>
<dbReference type="OrthoDB" id="9775794at2"/>
<organism evidence="3 4">
    <name type="scientific">Bhargavaea ginsengi</name>
    <dbReference type="NCBI Taxonomy" id="426757"/>
    <lineage>
        <taxon>Bacteria</taxon>
        <taxon>Bacillati</taxon>
        <taxon>Bacillota</taxon>
        <taxon>Bacilli</taxon>
        <taxon>Bacillales</taxon>
        <taxon>Caryophanaceae</taxon>
        <taxon>Bhargavaea</taxon>
    </lineage>
</organism>
<dbReference type="Gene3D" id="3.90.226.10">
    <property type="entry name" value="2-enoyl-CoA Hydratase, Chain A, domain 1"/>
    <property type="match status" value="1"/>
</dbReference>
<dbReference type="GO" id="GO:0006635">
    <property type="term" value="P:fatty acid beta-oxidation"/>
    <property type="evidence" value="ECO:0007669"/>
    <property type="project" value="TreeGrafter"/>
</dbReference>
<dbReference type="GO" id="GO:0003824">
    <property type="term" value="F:catalytic activity"/>
    <property type="evidence" value="ECO:0007669"/>
    <property type="project" value="InterPro"/>
</dbReference>
<dbReference type="SUPFAM" id="SSF52096">
    <property type="entry name" value="ClpP/crotonase"/>
    <property type="match status" value="1"/>
</dbReference>
<dbReference type="STRING" id="426757.SAMN04488127_0727"/>
<dbReference type="AlphaFoldDB" id="A0A1H6UMG4"/>
<evidence type="ECO:0000256" key="2">
    <source>
        <dbReference type="RuleBase" id="RU003707"/>
    </source>
</evidence>
<comment type="similarity">
    <text evidence="1 2">Belongs to the enoyl-CoA hydratase/isomerase family.</text>
</comment>
<name>A0A1H6UMG4_9BACL</name>
<evidence type="ECO:0000313" key="4">
    <source>
        <dbReference type="Proteomes" id="UP000199200"/>
    </source>
</evidence>
<keyword evidence="4" id="KW-1185">Reference proteome</keyword>
<dbReference type="InterPro" id="IPR001753">
    <property type="entry name" value="Enoyl-CoA_hydra/iso"/>
</dbReference>
<evidence type="ECO:0000313" key="3">
    <source>
        <dbReference type="EMBL" id="SEI89410.1"/>
    </source>
</evidence>
<dbReference type="Pfam" id="PF00378">
    <property type="entry name" value="ECH_1"/>
    <property type="match status" value="1"/>
</dbReference>
<sequence length="259" mass="28434">MFNYETIQVIDEKPVLRVNLNRPEKANAMNAQMNQELNDVLTRVRQNHDYRVIVFTGNGRVFSAGADMKELSGLLKDDPTDTTWIREDQLQRHEFLRKFDTLDQITVAAINGPMRGAGMALAMVCDFSIMAEEADGGLPEIERGLFFSGGGTPRLVNLVGPLKAKELIMLGETFTAEEAEKMGLVNKVVPLAELEAATDELVGKLTAKSFAPLRISKKIVNAAVPAIDPLLYYDAELQEAVMTAGGTADQMAGFEKAKK</sequence>
<dbReference type="EMBL" id="FNZF01000001">
    <property type="protein sequence ID" value="SEI89410.1"/>
    <property type="molecule type" value="Genomic_DNA"/>
</dbReference>
<dbReference type="InterPro" id="IPR018376">
    <property type="entry name" value="Enoyl-CoA_hyd/isom_CS"/>
</dbReference>
<dbReference type="Proteomes" id="UP000199200">
    <property type="component" value="Unassembled WGS sequence"/>
</dbReference>
<dbReference type="PROSITE" id="PS00166">
    <property type="entry name" value="ENOYL_COA_HYDRATASE"/>
    <property type="match status" value="1"/>
</dbReference>
<dbReference type="InterPro" id="IPR029045">
    <property type="entry name" value="ClpP/crotonase-like_dom_sf"/>
</dbReference>
<reference evidence="4" key="1">
    <citation type="submission" date="2016-10" db="EMBL/GenBank/DDBJ databases">
        <authorList>
            <person name="Varghese N."/>
            <person name="Submissions S."/>
        </authorList>
    </citation>
    <scope>NUCLEOTIDE SEQUENCE [LARGE SCALE GENOMIC DNA]</scope>
    <source>
        <strain evidence="4">CGMCC 1.6763</strain>
    </source>
</reference>
<dbReference type="CDD" id="cd06558">
    <property type="entry name" value="crotonase-like"/>
    <property type="match status" value="1"/>
</dbReference>
<accession>A0A1H6UMG4</accession>
<gene>
    <name evidence="3" type="ORF">SAMN04488127_0727</name>
</gene>
<protein>
    <submittedName>
        <fullName evidence="3">3-hydroxypropionyl-coenzyme A dehydratase</fullName>
    </submittedName>
</protein>
<dbReference type="RefSeq" id="WP_092050022.1">
    <property type="nucleotide sequence ID" value="NZ_FNZF01000001.1"/>
</dbReference>
<evidence type="ECO:0000256" key="1">
    <source>
        <dbReference type="ARBA" id="ARBA00005254"/>
    </source>
</evidence>